<dbReference type="RefSeq" id="XP_041555845.1">
    <property type="nucleotide sequence ID" value="XM_041703128.1"/>
</dbReference>
<evidence type="ECO:0000256" key="1">
    <source>
        <dbReference type="ARBA" id="ARBA00004141"/>
    </source>
</evidence>
<dbReference type="GO" id="GO:0016020">
    <property type="term" value="C:membrane"/>
    <property type="evidence" value="ECO:0007669"/>
    <property type="project" value="UniProtKB-SubCell"/>
</dbReference>
<feature type="transmembrane region" description="Helical" evidence="7">
    <location>
        <begin position="68"/>
        <end position="94"/>
    </location>
</feature>
<feature type="transmembrane region" description="Helical" evidence="7">
    <location>
        <begin position="322"/>
        <end position="346"/>
    </location>
</feature>
<dbReference type="PIRSF" id="PIRSF006060">
    <property type="entry name" value="AA_transporter"/>
    <property type="match status" value="1"/>
</dbReference>
<dbReference type="GO" id="GO:0022857">
    <property type="term" value="F:transmembrane transporter activity"/>
    <property type="evidence" value="ECO:0007669"/>
    <property type="project" value="InterPro"/>
</dbReference>
<feature type="transmembrane region" description="Helical" evidence="7">
    <location>
        <begin position="162"/>
        <end position="180"/>
    </location>
</feature>
<feature type="transmembrane region" description="Helical" evidence="7">
    <location>
        <begin position="438"/>
        <end position="460"/>
    </location>
</feature>
<keyword evidence="9" id="KW-1185">Reference proteome</keyword>
<evidence type="ECO:0000256" key="5">
    <source>
        <dbReference type="ARBA" id="ARBA00023136"/>
    </source>
</evidence>
<feature type="transmembrane region" description="Helical" evidence="7">
    <location>
        <begin position="466"/>
        <end position="486"/>
    </location>
</feature>
<proteinExistence type="predicted"/>
<dbReference type="Pfam" id="PF13520">
    <property type="entry name" value="AA_permease_2"/>
    <property type="match status" value="1"/>
</dbReference>
<feature type="transmembrane region" description="Helical" evidence="7">
    <location>
        <begin position="393"/>
        <end position="417"/>
    </location>
</feature>
<dbReference type="OrthoDB" id="2417308at2759"/>
<dbReference type="GeneID" id="64973656"/>
<evidence type="ECO:0008006" key="10">
    <source>
        <dbReference type="Google" id="ProtNLM"/>
    </source>
</evidence>
<feature type="transmembrane region" description="Helical" evidence="7">
    <location>
        <begin position="267"/>
        <end position="290"/>
    </location>
</feature>
<gene>
    <name evidence="8" type="ORF">APUU_40095S</name>
</gene>
<organism evidence="8 9">
    <name type="scientific">Aspergillus puulaauensis</name>
    <dbReference type="NCBI Taxonomy" id="1220207"/>
    <lineage>
        <taxon>Eukaryota</taxon>
        <taxon>Fungi</taxon>
        <taxon>Dikarya</taxon>
        <taxon>Ascomycota</taxon>
        <taxon>Pezizomycotina</taxon>
        <taxon>Eurotiomycetes</taxon>
        <taxon>Eurotiomycetidae</taxon>
        <taxon>Eurotiales</taxon>
        <taxon>Aspergillaceae</taxon>
        <taxon>Aspergillus</taxon>
    </lineage>
</organism>
<dbReference type="PANTHER" id="PTHR45649:SF11">
    <property type="entry name" value="TRANSPORTER, PUTATIVE (EUROFUNG)-RELATED"/>
    <property type="match status" value="1"/>
</dbReference>
<name>A0A7R8ALT9_9EURO</name>
<dbReference type="PANTHER" id="PTHR45649">
    <property type="entry name" value="AMINO-ACID PERMEASE BAT1"/>
    <property type="match status" value="1"/>
</dbReference>
<evidence type="ECO:0000313" key="8">
    <source>
        <dbReference type="EMBL" id="BCS23651.1"/>
    </source>
</evidence>
<feature type="transmembrane region" description="Helical" evidence="7">
    <location>
        <begin position="115"/>
        <end position="142"/>
    </location>
</feature>
<evidence type="ECO:0000256" key="6">
    <source>
        <dbReference type="SAM" id="MobiDB-lite"/>
    </source>
</evidence>
<dbReference type="Gene3D" id="1.20.1740.10">
    <property type="entry name" value="Amino acid/polyamine transporter I"/>
    <property type="match status" value="1"/>
</dbReference>
<keyword evidence="4 7" id="KW-1133">Transmembrane helix</keyword>
<feature type="region of interest" description="Disordered" evidence="6">
    <location>
        <begin position="1"/>
        <end position="24"/>
    </location>
</feature>
<sequence length="497" mass="53467">MSKTPDQLDSATGDSDHAGPQMGHNQEELPRQFSLLSTLALGFSMTNSWLGYSATFITPLLMGGSPAVFFGLVGASIASSFITAGLAELASAYPSSGGQYHFAFMVSSPRYRAPVAFAMGWLSVVAWALTSASTAVVCAQMAGNLASIYNPRYTPEPWQTYLIYAALVLISTGIVCLLPRALPRGEIVMFISSFLGFVASLVTVLVTQKHKRSATAVFVDYENLSGWNNGTSFLIGLSTSMYAYLAIDGACHIAEELPNPKRDVPRAMGLTMLIGATTVFPWTIAFLFAATDTNAVASSPIPIYTIYLQATQSDSAATVLTVWVLFVYSGALVSCIVTTGRLAYAFARDEGLPYSSFFARVHTKQQAPVNATVGCSVAIILYGLIYIGSTTAFNSFISMSILSLNVTYAVPQAIVLFRGRERILPKRPFTLGRYLGRLCNAFSAVWVPFITIIFCFPTSLPTTVSSMNYVSVVITGISLLILVSWFGGKYKTFSGPD</sequence>
<reference evidence="8" key="1">
    <citation type="submission" date="2021-01" db="EMBL/GenBank/DDBJ databases">
        <authorList>
            <consortium name="Aspergillus puulaauensis MK2 genome sequencing consortium"/>
            <person name="Kazuki M."/>
            <person name="Futagami T."/>
        </authorList>
    </citation>
    <scope>NUCLEOTIDE SEQUENCE</scope>
    <source>
        <strain evidence="8">MK2</strain>
    </source>
</reference>
<feature type="compositionally biased region" description="Polar residues" evidence="6">
    <location>
        <begin position="1"/>
        <end position="13"/>
    </location>
</feature>
<feature type="transmembrane region" description="Helical" evidence="7">
    <location>
        <begin position="187"/>
        <end position="207"/>
    </location>
</feature>
<feature type="transmembrane region" description="Helical" evidence="7">
    <location>
        <begin position="39"/>
        <end position="62"/>
    </location>
</feature>
<evidence type="ECO:0000256" key="7">
    <source>
        <dbReference type="SAM" id="Phobius"/>
    </source>
</evidence>
<evidence type="ECO:0000313" key="9">
    <source>
        <dbReference type="Proteomes" id="UP000654913"/>
    </source>
</evidence>
<evidence type="ECO:0000256" key="4">
    <source>
        <dbReference type="ARBA" id="ARBA00022989"/>
    </source>
</evidence>
<keyword evidence="3 7" id="KW-0812">Transmembrane</keyword>
<dbReference type="EMBL" id="AP024446">
    <property type="protein sequence ID" value="BCS23651.1"/>
    <property type="molecule type" value="Genomic_DNA"/>
</dbReference>
<feature type="transmembrane region" description="Helical" evidence="7">
    <location>
        <begin position="367"/>
        <end position="387"/>
    </location>
</feature>
<protein>
    <recommendedName>
        <fullName evidence="10">Amino acid transporter</fullName>
    </recommendedName>
</protein>
<keyword evidence="5 7" id="KW-0472">Membrane</keyword>
<reference evidence="8" key="2">
    <citation type="submission" date="2021-02" db="EMBL/GenBank/DDBJ databases">
        <title>Aspergillus puulaauensis MK2 genome sequence.</title>
        <authorList>
            <person name="Futagami T."/>
            <person name="Mori K."/>
            <person name="Kadooka C."/>
            <person name="Tanaka T."/>
        </authorList>
    </citation>
    <scope>NUCLEOTIDE SEQUENCE</scope>
    <source>
        <strain evidence="8">MK2</strain>
    </source>
</reference>
<dbReference type="Proteomes" id="UP000654913">
    <property type="component" value="Chromosome 4"/>
</dbReference>
<accession>A0A7R8ALT9</accession>
<dbReference type="AlphaFoldDB" id="A0A7R8ALT9"/>
<keyword evidence="2" id="KW-0813">Transport</keyword>
<evidence type="ECO:0000256" key="2">
    <source>
        <dbReference type="ARBA" id="ARBA00022448"/>
    </source>
</evidence>
<dbReference type="KEGG" id="apuu:APUU_40095S"/>
<comment type="subcellular location">
    <subcellularLocation>
        <location evidence="1">Membrane</location>
        <topology evidence="1">Multi-pass membrane protein</topology>
    </subcellularLocation>
</comment>
<evidence type="ECO:0000256" key="3">
    <source>
        <dbReference type="ARBA" id="ARBA00022692"/>
    </source>
</evidence>
<dbReference type="InterPro" id="IPR002293">
    <property type="entry name" value="AA/rel_permease1"/>
</dbReference>